<gene>
    <name evidence="9 12" type="primary">ispE</name>
    <name evidence="12" type="ORF">V2H41_04000</name>
</gene>
<evidence type="ECO:0000256" key="1">
    <source>
        <dbReference type="ARBA" id="ARBA00009684"/>
    </source>
</evidence>
<proteinExistence type="inferred from homology"/>
<dbReference type="Proteomes" id="UP001357452">
    <property type="component" value="Unassembled WGS sequence"/>
</dbReference>
<evidence type="ECO:0000259" key="10">
    <source>
        <dbReference type="Pfam" id="PF00288"/>
    </source>
</evidence>
<evidence type="ECO:0000256" key="8">
    <source>
        <dbReference type="ARBA" id="ARBA00032554"/>
    </source>
</evidence>
<keyword evidence="5 9" id="KW-0547">Nucleotide-binding</keyword>
<evidence type="ECO:0000259" key="11">
    <source>
        <dbReference type="Pfam" id="PF08544"/>
    </source>
</evidence>
<dbReference type="InterPro" id="IPR004424">
    <property type="entry name" value="IspE"/>
</dbReference>
<feature type="active site" evidence="9">
    <location>
        <position position="133"/>
    </location>
</feature>
<feature type="domain" description="GHMP kinase C-terminal" evidence="11">
    <location>
        <begin position="210"/>
        <end position="254"/>
    </location>
</feature>
<evidence type="ECO:0000256" key="4">
    <source>
        <dbReference type="ARBA" id="ARBA00022679"/>
    </source>
</evidence>
<dbReference type="PANTHER" id="PTHR43527:SF2">
    <property type="entry name" value="4-DIPHOSPHOCYTIDYL-2-C-METHYL-D-ERYTHRITOL KINASE, CHLOROPLASTIC"/>
    <property type="match status" value="1"/>
</dbReference>
<evidence type="ECO:0000256" key="9">
    <source>
        <dbReference type="HAMAP-Rule" id="MF_00061"/>
    </source>
</evidence>
<dbReference type="EC" id="2.7.1.148" evidence="2 9"/>
<dbReference type="GO" id="GO:0050515">
    <property type="term" value="F:4-(cytidine 5'-diphospho)-2-C-methyl-D-erythritol kinase activity"/>
    <property type="evidence" value="ECO:0007669"/>
    <property type="project" value="UniProtKB-EC"/>
</dbReference>
<organism evidence="12 13">
    <name type="scientific">Niabella digestorum</name>
    <dbReference type="NCBI Taxonomy" id="3117701"/>
    <lineage>
        <taxon>Bacteria</taxon>
        <taxon>Pseudomonadati</taxon>
        <taxon>Bacteroidota</taxon>
        <taxon>Chitinophagia</taxon>
        <taxon>Chitinophagales</taxon>
        <taxon>Chitinophagaceae</taxon>
        <taxon>Niabella</taxon>
    </lineage>
</organism>
<dbReference type="InterPro" id="IPR014721">
    <property type="entry name" value="Ribsml_uS5_D2-typ_fold_subgr"/>
</dbReference>
<comment type="caution">
    <text evidence="9">Lacks conserved residue(s) required for the propagation of feature annotation.</text>
</comment>
<dbReference type="NCBIfam" id="TIGR00154">
    <property type="entry name" value="ispE"/>
    <property type="match status" value="1"/>
</dbReference>
<feature type="active site" evidence="9">
    <location>
        <position position="8"/>
    </location>
</feature>
<feature type="domain" description="GHMP kinase N-terminal" evidence="10">
    <location>
        <begin position="63"/>
        <end position="138"/>
    </location>
</feature>
<dbReference type="HAMAP" id="MF_00061">
    <property type="entry name" value="IspE"/>
    <property type="match status" value="1"/>
</dbReference>
<keyword evidence="4 9" id="KW-0808">Transferase</keyword>
<keyword evidence="7 9" id="KW-0067">ATP-binding</keyword>
<comment type="function">
    <text evidence="9">Catalyzes the phosphorylation of the position 2 hydroxy group of 4-diphosphocytidyl-2C-methyl-D-erythritol.</text>
</comment>
<dbReference type="EMBL" id="JAZGLY010000002">
    <property type="protein sequence ID" value="MEE6186428.1"/>
    <property type="molecule type" value="Genomic_DNA"/>
</dbReference>
<sequence>MVVFSNCKINIGLYITEKRADGYHNLETVFLPLPLYDVLELHDASHTRITVLGQLIPCSTEDNIVYKAYRLLKQDFPNLPEVHFHLLKNIPAGAGLGAGSANGAHALIALNRKFELNLSEGQLIAYAAALGSDCPFFIKNSPCFASGRGEQLEPLTLDLSAYQLIIVNPGIHISTPYAFSLIRPTPAPVNLKEVITLPVEKWRDTIINDFEEAIIKEHPEIEVIKNRLYAAGADFALMSGSGSTVYGLFKKDQEIVTDFPAHYYVKQLAL</sequence>
<evidence type="ECO:0000313" key="12">
    <source>
        <dbReference type="EMBL" id="MEE6186428.1"/>
    </source>
</evidence>
<dbReference type="RefSeq" id="WP_330973837.1">
    <property type="nucleotide sequence ID" value="NZ_JAZGLY010000002.1"/>
</dbReference>
<evidence type="ECO:0000256" key="7">
    <source>
        <dbReference type="ARBA" id="ARBA00022840"/>
    </source>
</evidence>
<comment type="similarity">
    <text evidence="1 9">Belongs to the GHMP kinase family. IspE subfamily.</text>
</comment>
<protein>
    <recommendedName>
        <fullName evidence="3 9">4-diphosphocytidyl-2-C-methyl-D-erythritol kinase</fullName>
        <shortName evidence="9">CMK</shortName>
        <ecNumber evidence="2 9">2.7.1.148</ecNumber>
    </recommendedName>
    <alternativeName>
        <fullName evidence="8 9">4-(cytidine-5'-diphospho)-2-C-methyl-D-erythritol kinase</fullName>
    </alternativeName>
</protein>
<dbReference type="InterPro" id="IPR020568">
    <property type="entry name" value="Ribosomal_Su5_D2-typ_SF"/>
</dbReference>
<dbReference type="InterPro" id="IPR013750">
    <property type="entry name" value="GHMP_kinase_C_dom"/>
</dbReference>
<reference evidence="12 13" key="1">
    <citation type="submission" date="2024-01" db="EMBL/GenBank/DDBJ databases">
        <title>Niabella digestum sp. nov., isolated from waste digestion system.</title>
        <authorList>
            <person name="Zhang L."/>
        </authorList>
    </citation>
    <scope>NUCLEOTIDE SEQUENCE [LARGE SCALE GENOMIC DNA]</scope>
    <source>
        <strain evidence="12 13">A18</strain>
    </source>
</reference>
<dbReference type="InterPro" id="IPR036554">
    <property type="entry name" value="GHMP_kinase_C_sf"/>
</dbReference>
<dbReference type="PIRSF" id="PIRSF010376">
    <property type="entry name" value="IspE"/>
    <property type="match status" value="1"/>
</dbReference>
<comment type="caution">
    <text evidence="12">The sequence shown here is derived from an EMBL/GenBank/DDBJ whole genome shotgun (WGS) entry which is preliminary data.</text>
</comment>
<evidence type="ECO:0000256" key="2">
    <source>
        <dbReference type="ARBA" id="ARBA00012052"/>
    </source>
</evidence>
<evidence type="ECO:0000256" key="6">
    <source>
        <dbReference type="ARBA" id="ARBA00022777"/>
    </source>
</evidence>
<keyword evidence="6 9" id="KW-0418">Kinase</keyword>
<evidence type="ECO:0000313" key="13">
    <source>
        <dbReference type="Proteomes" id="UP001357452"/>
    </source>
</evidence>
<dbReference type="SUPFAM" id="SSF55060">
    <property type="entry name" value="GHMP Kinase, C-terminal domain"/>
    <property type="match status" value="1"/>
</dbReference>
<dbReference type="Pfam" id="PF08544">
    <property type="entry name" value="GHMP_kinases_C"/>
    <property type="match status" value="1"/>
</dbReference>
<keyword evidence="13" id="KW-1185">Reference proteome</keyword>
<evidence type="ECO:0000256" key="3">
    <source>
        <dbReference type="ARBA" id="ARBA00017473"/>
    </source>
</evidence>
<accession>A0ABU7REJ3</accession>
<dbReference type="InterPro" id="IPR006204">
    <property type="entry name" value="GHMP_kinase_N_dom"/>
</dbReference>
<dbReference type="PANTHER" id="PTHR43527">
    <property type="entry name" value="4-DIPHOSPHOCYTIDYL-2-C-METHYL-D-ERYTHRITOL KINASE, CHLOROPLASTIC"/>
    <property type="match status" value="1"/>
</dbReference>
<comment type="pathway">
    <text evidence="9">Isoprenoid biosynthesis; isopentenyl diphosphate biosynthesis via DXP pathway; isopentenyl diphosphate from 1-deoxy-D-xylulose 5-phosphate: step 3/6.</text>
</comment>
<dbReference type="Gene3D" id="3.30.230.10">
    <property type="match status" value="1"/>
</dbReference>
<comment type="catalytic activity">
    <reaction evidence="9">
        <text>4-CDP-2-C-methyl-D-erythritol + ATP = 4-CDP-2-C-methyl-D-erythritol 2-phosphate + ADP + H(+)</text>
        <dbReference type="Rhea" id="RHEA:18437"/>
        <dbReference type="ChEBI" id="CHEBI:15378"/>
        <dbReference type="ChEBI" id="CHEBI:30616"/>
        <dbReference type="ChEBI" id="CHEBI:57823"/>
        <dbReference type="ChEBI" id="CHEBI:57919"/>
        <dbReference type="ChEBI" id="CHEBI:456216"/>
        <dbReference type="EC" id="2.7.1.148"/>
    </reaction>
</comment>
<dbReference type="Pfam" id="PF00288">
    <property type="entry name" value="GHMP_kinases_N"/>
    <property type="match status" value="1"/>
</dbReference>
<name>A0ABU7REJ3_9BACT</name>
<dbReference type="SUPFAM" id="SSF54211">
    <property type="entry name" value="Ribosomal protein S5 domain 2-like"/>
    <property type="match status" value="1"/>
</dbReference>
<dbReference type="Gene3D" id="3.30.70.890">
    <property type="entry name" value="GHMP kinase, C-terminal domain"/>
    <property type="match status" value="1"/>
</dbReference>
<keyword evidence="9" id="KW-0414">Isoprene biosynthesis</keyword>
<evidence type="ECO:0000256" key="5">
    <source>
        <dbReference type="ARBA" id="ARBA00022741"/>
    </source>
</evidence>